<dbReference type="Pfam" id="PF24105">
    <property type="entry name" value="Beta-prop_CAF1B_HIR1"/>
    <property type="match status" value="1"/>
</dbReference>
<dbReference type="PANTHER" id="PTHR15271:SF4">
    <property type="entry name" value="CHROMATIN ASSEMBLY FACTOR 1 SUBUNIT B"/>
    <property type="match status" value="1"/>
</dbReference>
<dbReference type="GO" id="GO:0000775">
    <property type="term" value="C:chromosome, centromeric region"/>
    <property type="evidence" value="ECO:0007669"/>
    <property type="project" value="EnsemblFungi"/>
</dbReference>
<evidence type="ECO:0000256" key="8">
    <source>
        <dbReference type="ARBA" id="ARBA00023242"/>
    </source>
</evidence>
<accession>I2H1C0</accession>
<dbReference type="GO" id="GO:0006281">
    <property type="term" value="P:DNA repair"/>
    <property type="evidence" value="ECO:0007669"/>
    <property type="project" value="UniProtKB-KW"/>
</dbReference>
<dbReference type="InterPro" id="IPR015943">
    <property type="entry name" value="WD40/YVTN_repeat-like_dom_sf"/>
</dbReference>
<keyword evidence="4" id="KW-0677">Repeat</keyword>
<evidence type="ECO:0000256" key="2">
    <source>
        <dbReference type="ARBA" id="ARBA00007306"/>
    </source>
</evidence>
<dbReference type="Pfam" id="PF00400">
    <property type="entry name" value="WD40"/>
    <property type="match status" value="1"/>
</dbReference>
<evidence type="ECO:0000256" key="1">
    <source>
        <dbReference type="ARBA" id="ARBA00004123"/>
    </source>
</evidence>
<proteinExistence type="inferred from homology"/>
<organism evidence="10 11">
    <name type="scientific">Henningerozyma blattae (strain ATCC 34711 / CBS 6284 / DSM 70876 / NBRC 10599 / NRRL Y-10934 / UCD 77-7)</name>
    <name type="common">Yeast</name>
    <name type="synonym">Tetrapisispora blattae</name>
    <dbReference type="NCBI Taxonomy" id="1071380"/>
    <lineage>
        <taxon>Eukaryota</taxon>
        <taxon>Fungi</taxon>
        <taxon>Dikarya</taxon>
        <taxon>Ascomycota</taxon>
        <taxon>Saccharomycotina</taxon>
        <taxon>Saccharomycetes</taxon>
        <taxon>Saccharomycetales</taxon>
        <taxon>Saccharomycetaceae</taxon>
        <taxon>Henningerozyma</taxon>
    </lineage>
</organism>
<keyword evidence="5" id="KW-0227">DNA damage</keyword>
<keyword evidence="7" id="KW-0234">DNA repair</keyword>
<sequence>MQEKITALNLQIYWHESQPIYSLSFSNFYNDEEYTLYTAGGDNKIRQWKINMVNKSEDSSNPLISAMDTSSNKTNNNIIEIEHVREIGEHAQAVNSVCVSPLFQQNEGDSCTDSLSPTQARTVEYISSTGDDGVLQLWSITHSNQKSDTDGPSQLWRTHIRGLNSMTAGAASELYDISWSPKGDRIAVAGMDGKINLFNTSNGEPSIIENIKLKGEPQLNGQSSDDSSNHNACIQGIAWDPRDQYIVTQGVDRAVNILRTNNLKLEKRICKDPISKKHFFHNDTLVSFFRRPSWSPCGILLALPSGLYDNLNCVLIYTRNNLQNPSIALPGLSRPAIAIAWSPIIYEFVGNTNTEKRPLINLPYKMLIAIATTTQIIIYDTSSIEPVSIIGNLHYTPITDLVMVS</sequence>
<evidence type="ECO:0000259" key="9">
    <source>
        <dbReference type="Pfam" id="PF24105"/>
    </source>
</evidence>
<dbReference type="GO" id="GO:0005634">
    <property type="term" value="C:nucleus"/>
    <property type="evidence" value="ECO:0007669"/>
    <property type="project" value="UniProtKB-SubCell"/>
</dbReference>
<dbReference type="FunCoup" id="I2H1C0">
    <property type="interactions" value="884"/>
</dbReference>
<keyword evidence="6" id="KW-0156">Chromatin regulator</keyword>
<dbReference type="HOGENOM" id="CLU_010127_2_0_1"/>
<evidence type="ECO:0000256" key="6">
    <source>
        <dbReference type="ARBA" id="ARBA00022853"/>
    </source>
</evidence>
<dbReference type="GO" id="GO:0042393">
    <property type="term" value="F:histone binding"/>
    <property type="evidence" value="ECO:0007669"/>
    <property type="project" value="EnsemblFungi"/>
</dbReference>
<evidence type="ECO:0000256" key="7">
    <source>
        <dbReference type="ARBA" id="ARBA00023204"/>
    </source>
</evidence>
<dbReference type="InterPro" id="IPR045145">
    <property type="entry name" value="PTHR15271"/>
</dbReference>
<dbReference type="AlphaFoldDB" id="I2H1C0"/>
<dbReference type="EMBL" id="HE806318">
    <property type="protein sequence ID" value="CCH60172.1"/>
    <property type="molecule type" value="Genomic_DNA"/>
</dbReference>
<dbReference type="STRING" id="1071380.I2H1C0"/>
<protein>
    <recommendedName>
        <fullName evidence="9">CAF1B/HIR1 beta-propeller domain-containing protein</fullName>
    </recommendedName>
</protein>
<keyword evidence="11" id="KW-1185">Reference proteome</keyword>
<dbReference type="GO" id="GO:0005829">
    <property type="term" value="C:cytosol"/>
    <property type="evidence" value="ECO:0007669"/>
    <property type="project" value="EnsemblFungi"/>
</dbReference>
<comment type="subcellular location">
    <subcellularLocation>
        <location evidence="1">Nucleus</location>
    </subcellularLocation>
</comment>
<gene>
    <name evidence="10" type="primary">TBLA0C03690</name>
    <name evidence="10" type="ORF">TBLA_0C03690</name>
</gene>
<dbReference type="InterPro" id="IPR001680">
    <property type="entry name" value="WD40_rpt"/>
</dbReference>
<dbReference type="PANTHER" id="PTHR15271">
    <property type="entry name" value="CHROMATIN ASSEMBLY FACTOR 1 SUBUNIT B"/>
    <property type="match status" value="1"/>
</dbReference>
<dbReference type="KEGG" id="tbl:TBLA_0C03690"/>
<dbReference type="eggNOG" id="KOG1009">
    <property type="taxonomic scope" value="Eukaryota"/>
</dbReference>
<feature type="domain" description="CAF1B/HIR1 beta-propeller" evidence="9">
    <location>
        <begin position="122"/>
        <end position="402"/>
    </location>
</feature>
<evidence type="ECO:0000256" key="4">
    <source>
        <dbReference type="ARBA" id="ARBA00022737"/>
    </source>
</evidence>
<evidence type="ECO:0000313" key="11">
    <source>
        <dbReference type="Proteomes" id="UP000002866"/>
    </source>
</evidence>
<evidence type="ECO:0000256" key="5">
    <source>
        <dbReference type="ARBA" id="ARBA00022763"/>
    </source>
</evidence>
<dbReference type="InParanoid" id="I2H1C0"/>
<dbReference type="InterPro" id="IPR055410">
    <property type="entry name" value="Beta-prop_CAF1B_HIR1"/>
</dbReference>
<dbReference type="GeneID" id="14495152"/>
<dbReference type="OMA" id="QIYWHES"/>
<keyword evidence="3" id="KW-0853">WD repeat</keyword>
<dbReference type="SMART" id="SM00320">
    <property type="entry name" value="WD40"/>
    <property type="match status" value="4"/>
</dbReference>
<keyword evidence="8" id="KW-0539">Nucleus</keyword>
<dbReference type="OrthoDB" id="71227at2759"/>
<dbReference type="GO" id="GO:0006335">
    <property type="term" value="P:DNA replication-dependent chromatin assembly"/>
    <property type="evidence" value="ECO:0007669"/>
    <property type="project" value="EnsemblFungi"/>
</dbReference>
<name>I2H1C0_HENB6</name>
<dbReference type="Proteomes" id="UP000002866">
    <property type="component" value="Chromosome 3"/>
</dbReference>
<comment type="similarity">
    <text evidence="2">Belongs to the WD repeat HIR1 family.</text>
</comment>
<dbReference type="GO" id="GO:0000786">
    <property type="term" value="C:nucleosome"/>
    <property type="evidence" value="ECO:0007669"/>
    <property type="project" value="EnsemblFungi"/>
</dbReference>
<dbReference type="SUPFAM" id="SSF50978">
    <property type="entry name" value="WD40 repeat-like"/>
    <property type="match status" value="1"/>
</dbReference>
<reference evidence="10 11" key="1">
    <citation type="journal article" date="2011" name="Proc. Natl. Acad. Sci. U.S.A.">
        <title>Evolutionary erosion of yeast sex chromosomes by mating-type switching accidents.</title>
        <authorList>
            <person name="Gordon J.L."/>
            <person name="Armisen D."/>
            <person name="Proux-Wera E."/>
            <person name="Oheigeartaigh S.S."/>
            <person name="Byrne K.P."/>
            <person name="Wolfe K.H."/>
        </authorList>
    </citation>
    <scope>NUCLEOTIDE SEQUENCE [LARGE SCALE GENOMIC DNA]</scope>
    <source>
        <strain evidence="11">ATCC 34711 / CBS 6284 / DSM 70876 / NBRC 10599 / NRRL Y-10934 / UCD 77-7</strain>
    </source>
</reference>
<dbReference type="RefSeq" id="XP_004179691.1">
    <property type="nucleotide sequence ID" value="XM_004179643.1"/>
</dbReference>
<dbReference type="GO" id="GO:0033186">
    <property type="term" value="C:CAF-1 complex"/>
    <property type="evidence" value="ECO:0007669"/>
    <property type="project" value="EnsemblFungi"/>
</dbReference>
<dbReference type="InterPro" id="IPR036322">
    <property type="entry name" value="WD40_repeat_dom_sf"/>
</dbReference>
<evidence type="ECO:0000313" key="10">
    <source>
        <dbReference type="EMBL" id="CCH60172.1"/>
    </source>
</evidence>
<dbReference type="GO" id="GO:0006334">
    <property type="term" value="P:nucleosome assembly"/>
    <property type="evidence" value="ECO:0007669"/>
    <property type="project" value="TreeGrafter"/>
</dbReference>
<evidence type="ECO:0000256" key="3">
    <source>
        <dbReference type="ARBA" id="ARBA00022574"/>
    </source>
</evidence>
<dbReference type="Gene3D" id="2.130.10.10">
    <property type="entry name" value="YVTN repeat-like/Quinoprotein amine dehydrogenase"/>
    <property type="match status" value="2"/>
</dbReference>